<keyword evidence="4" id="KW-1185">Reference proteome</keyword>
<dbReference type="Pfam" id="PF07007">
    <property type="entry name" value="LprI"/>
    <property type="match status" value="1"/>
</dbReference>
<keyword evidence="1" id="KW-0732">Signal</keyword>
<dbReference type="Gene3D" id="1.20.1270.180">
    <property type="match status" value="1"/>
</dbReference>
<sequence length="158" mass="17313">MRRLLPALALLPLPAFAQVAQEIDVDEIEYCLAEVGYTGPADPRRCIGFVADSCQDSGGAGSAADCMTREAAAWNEVAKRRVELLKQRSKQAVAEAVVASQDSWTRYRDAQCGATGEFFFQYSGSAAAEWQAKCLRDAAAERALLLDDWLTRSEDFVQ</sequence>
<evidence type="ECO:0000313" key="4">
    <source>
        <dbReference type="Proteomes" id="UP000509367"/>
    </source>
</evidence>
<dbReference type="InterPro" id="IPR009739">
    <property type="entry name" value="LprI-like_N"/>
</dbReference>
<accession>A0A6N1VD96</accession>
<protein>
    <submittedName>
        <fullName evidence="3">DUF1311 domain-containing protein</fullName>
    </submittedName>
</protein>
<dbReference type="KEGG" id="orm:HTY61_00255"/>
<evidence type="ECO:0000256" key="1">
    <source>
        <dbReference type="SAM" id="SignalP"/>
    </source>
</evidence>
<proteinExistence type="predicted"/>
<feature type="signal peptide" evidence="1">
    <location>
        <begin position="1"/>
        <end position="17"/>
    </location>
</feature>
<dbReference type="AlphaFoldDB" id="A0A6N1VD96"/>
<dbReference type="Proteomes" id="UP000509367">
    <property type="component" value="Chromosome"/>
</dbReference>
<name>A0A6N1VD96_9HYPH</name>
<dbReference type="RefSeq" id="WP_175274903.1">
    <property type="nucleotide sequence ID" value="NZ_CP054836.1"/>
</dbReference>
<dbReference type="EMBL" id="CP054836">
    <property type="protein sequence ID" value="QKV17007.1"/>
    <property type="molecule type" value="Genomic_DNA"/>
</dbReference>
<reference evidence="3 4" key="1">
    <citation type="submission" date="2020-06" db="EMBL/GenBank/DDBJ databases">
        <title>Oricola thermophila sp. nov. isolated from a tidal sediments.</title>
        <authorList>
            <person name="Kwon K.K."/>
            <person name="Yang S.-H."/>
            <person name="Park M.-J."/>
        </authorList>
    </citation>
    <scope>NUCLEOTIDE SEQUENCE [LARGE SCALE GENOMIC DNA]</scope>
    <source>
        <strain evidence="3 4">MEBiC13590</strain>
    </source>
</reference>
<feature type="chain" id="PRO_5027082887" evidence="1">
    <location>
        <begin position="18"/>
        <end position="158"/>
    </location>
</feature>
<organism evidence="3 4">
    <name type="scientific">Oricola thermophila</name>
    <dbReference type="NCBI Taxonomy" id="2742145"/>
    <lineage>
        <taxon>Bacteria</taxon>
        <taxon>Pseudomonadati</taxon>
        <taxon>Pseudomonadota</taxon>
        <taxon>Alphaproteobacteria</taxon>
        <taxon>Hyphomicrobiales</taxon>
        <taxon>Ahrensiaceae</taxon>
        <taxon>Oricola</taxon>
    </lineage>
</organism>
<feature type="domain" description="Lysozyme inhibitor LprI-like N-terminal" evidence="2">
    <location>
        <begin position="54"/>
        <end position="144"/>
    </location>
</feature>
<gene>
    <name evidence="3" type="ORF">HTY61_00255</name>
</gene>
<evidence type="ECO:0000259" key="2">
    <source>
        <dbReference type="Pfam" id="PF07007"/>
    </source>
</evidence>
<evidence type="ECO:0000313" key="3">
    <source>
        <dbReference type="EMBL" id="QKV17007.1"/>
    </source>
</evidence>